<dbReference type="InterPro" id="IPR036662">
    <property type="entry name" value="PTS_EIIA_man-typ_sf"/>
</dbReference>
<evidence type="ECO:0000256" key="3">
    <source>
        <dbReference type="ARBA" id="ARBA00022777"/>
    </source>
</evidence>
<name>A0ABP3K9F6_9LACT</name>
<feature type="domain" description="PRD" evidence="7">
    <location>
        <begin position="472"/>
        <end position="578"/>
    </location>
</feature>
<dbReference type="EMBL" id="BAAADA010000011">
    <property type="protein sequence ID" value="GAA0474279.1"/>
    <property type="molecule type" value="Genomic_DNA"/>
</dbReference>
<dbReference type="Gene3D" id="3.40.50.2300">
    <property type="match status" value="1"/>
</dbReference>
<dbReference type="PROSITE" id="PS51096">
    <property type="entry name" value="PTS_EIIA_TYPE_4"/>
    <property type="match status" value="1"/>
</dbReference>
<organism evidence="8 9">
    <name type="scientific">Alkalibacterium indicireducens</name>
    <dbReference type="NCBI Taxonomy" id="398758"/>
    <lineage>
        <taxon>Bacteria</taxon>
        <taxon>Bacillati</taxon>
        <taxon>Bacillota</taxon>
        <taxon>Bacilli</taxon>
        <taxon>Lactobacillales</taxon>
        <taxon>Carnobacteriaceae</taxon>
        <taxon>Alkalibacterium</taxon>
    </lineage>
</organism>
<dbReference type="InterPro" id="IPR033887">
    <property type="entry name" value="PTS_IIA_man"/>
</dbReference>
<keyword evidence="4" id="KW-0067">ATP-binding</keyword>
<dbReference type="Pfam" id="PF00158">
    <property type="entry name" value="Sigma54_activat"/>
    <property type="match status" value="1"/>
</dbReference>
<feature type="domain" description="PTS EIIA type-4" evidence="6">
    <location>
        <begin position="579"/>
        <end position="704"/>
    </location>
</feature>
<evidence type="ECO:0000259" key="7">
    <source>
        <dbReference type="PROSITE" id="PS51372"/>
    </source>
</evidence>
<evidence type="ECO:0000313" key="9">
    <source>
        <dbReference type="Proteomes" id="UP001410648"/>
    </source>
</evidence>
<dbReference type="PANTHER" id="PTHR32071:SF90">
    <property type="entry name" value="TRANSCRIPTIONAL REGULATORY PROTEIN LEVR"/>
    <property type="match status" value="1"/>
</dbReference>
<dbReference type="CDD" id="cd00009">
    <property type="entry name" value="AAA"/>
    <property type="match status" value="1"/>
</dbReference>
<dbReference type="SUPFAM" id="SSF63520">
    <property type="entry name" value="PTS-regulatory domain, PRD"/>
    <property type="match status" value="2"/>
</dbReference>
<evidence type="ECO:0000313" key="8">
    <source>
        <dbReference type="EMBL" id="GAA0474279.1"/>
    </source>
</evidence>
<dbReference type="SUPFAM" id="SSF52540">
    <property type="entry name" value="P-loop containing nucleoside triphosphate hydrolases"/>
    <property type="match status" value="1"/>
</dbReference>
<keyword evidence="2" id="KW-0547">Nucleotide-binding</keyword>
<comment type="caution">
    <text evidence="8">The sequence shown here is derived from an EMBL/GenBank/DDBJ whole genome shotgun (WGS) entry which is preliminary data.</text>
</comment>
<keyword evidence="1" id="KW-0808">Transferase</keyword>
<dbReference type="Gene3D" id="3.40.50.300">
    <property type="entry name" value="P-loop containing nucleotide triphosphate hydrolases"/>
    <property type="match status" value="1"/>
</dbReference>
<dbReference type="InterPro" id="IPR027417">
    <property type="entry name" value="P-loop_NTPase"/>
</dbReference>
<sequence length="952" mass="106573">MNRKDKIYQFVKSASNQFTKKDIENGMGITTKEVSDTLDILRSNVSKDLNLLVREGKLKKIDGRPVRFVPLESVRHQPLTVHVPSYKEEKPEQKGVTQEVFDYSVKESRDIFQSIIGAKGSMKNAVDQAKAAVLYPPKGLNTLITGPTGSGKSFFAHAMFKFAQSHELIDPEKELVVFNCADYANNPELLMSYLFGYAKGAFTGAASEKEGLIQQADNSMLFLDEIHRLPPEGQEMIFYFMDTGKYSRLGETGKSREASVRIVCATTEDPKSTFLDTFMRRIPINIHMPSFKERPVVEQLDLLKLLTGLEANRIQRKITLTEDVVKGLIASVGYGNIGQLKSTIQLVCARGFVNQLSKEEISLTVKDIPDSIQSHLVGLSSNRQQMTEMSNYLEAKITVSPNEPFYTMEMDAYELPYNIYDIIGDKAALLEAEGLDQESINQYISTDINVHLKSFYRNHGFSLQTESKLADVVNKEVIEFAHQMAALVNQSLSVSMKQNFIYAMSLHISSLLNKINSGEERKMNSRIREMAMDYSKEYEVASLIKDKIGEVFQVTISENEVYYLTVLLVSLKEEKSAGEIGVVIATHGNSTASSMARVAEDLLNIRGVSAIDMPLDMSPTVVYERIRQAVIDVNQGSGVLLLVDMGSLATFESSLEKDTGILVRSIDMVSTPMVLEAVRKASLVDADLELLHESLLKFSGYSNHLPKGHTNERNQVVKPPIILAICASGEGTARKIKEIIEKPIKQGNKAVIEVKTCSVVDMDTKVVEWNKHYSILATTGVADPKLSAPFIPLERFIEGDSEALIENIISESVLYTTDTASDETKAREMIQIFLQENYTFLNPVKVLDPLWKFAKGCAQLKTDHSEAYAFHINLILHMAGVIERLIHQDSLTSSETHLFDVENSLTKEVEHLISMLEKDLAISIPEEEYSYILYFITKDEGEIEDIDTLLEE</sequence>
<dbReference type="Pfam" id="PF00874">
    <property type="entry name" value="PRD"/>
    <property type="match status" value="2"/>
</dbReference>
<feature type="domain" description="Sigma-54 factor interaction" evidence="5">
    <location>
        <begin position="115"/>
        <end position="349"/>
    </location>
</feature>
<dbReference type="InterPro" id="IPR002078">
    <property type="entry name" value="Sigma_54_int"/>
</dbReference>
<dbReference type="PROSITE" id="PS51372">
    <property type="entry name" value="PRD_2"/>
    <property type="match status" value="1"/>
</dbReference>
<dbReference type="InterPro" id="IPR011608">
    <property type="entry name" value="PRD"/>
</dbReference>
<dbReference type="PANTHER" id="PTHR32071">
    <property type="entry name" value="TRANSCRIPTIONAL REGULATORY PROTEIN"/>
    <property type="match status" value="1"/>
</dbReference>
<dbReference type="SMART" id="SM00382">
    <property type="entry name" value="AAA"/>
    <property type="match status" value="1"/>
</dbReference>
<dbReference type="CDD" id="cd00006">
    <property type="entry name" value="PTS_IIA_man"/>
    <property type="match status" value="1"/>
</dbReference>
<dbReference type="PROSITE" id="PS50045">
    <property type="entry name" value="SIGMA54_INTERACT_4"/>
    <property type="match status" value="1"/>
</dbReference>
<evidence type="ECO:0000259" key="5">
    <source>
        <dbReference type="PROSITE" id="PS50045"/>
    </source>
</evidence>
<dbReference type="Gene3D" id="1.10.1790.10">
    <property type="entry name" value="PRD domain"/>
    <property type="match status" value="1"/>
</dbReference>
<dbReference type="Proteomes" id="UP001410648">
    <property type="component" value="Unassembled WGS sequence"/>
</dbReference>
<keyword evidence="9" id="KW-1185">Reference proteome</keyword>
<dbReference type="Gene3D" id="3.40.50.510">
    <property type="entry name" value="Phosphotransferase system, mannose-type IIA component"/>
    <property type="match status" value="1"/>
</dbReference>
<evidence type="ECO:0000259" key="6">
    <source>
        <dbReference type="PROSITE" id="PS51096"/>
    </source>
</evidence>
<dbReference type="Pfam" id="PF03610">
    <property type="entry name" value="EIIA-man"/>
    <property type="match status" value="1"/>
</dbReference>
<evidence type="ECO:0000256" key="1">
    <source>
        <dbReference type="ARBA" id="ARBA00022679"/>
    </source>
</evidence>
<reference evidence="9" key="1">
    <citation type="journal article" date="2019" name="Int. J. Syst. Evol. Microbiol.">
        <title>The Global Catalogue of Microorganisms (GCM) 10K type strain sequencing project: providing services to taxonomists for standard genome sequencing and annotation.</title>
        <authorList>
            <consortium name="The Broad Institute Genomics Platform"/>
            <consortium name="The Broad Institute Genome Sequencing Center for Infectious Disease"/>
            <person name="Wu L."/>
            <person name="Ma J."/>
        </authorList>
    </citation>
    <scope>NUCLEOTIDE SEQUENCE [LARGE SCALE GENOMIC DNA]</scope>
    <source>
        <strain evidence="9">JCM 14232</strain>
    </source>
</reference>
<dbReference type="InterPro" id="IPR003593">
    <property type="entry name" value="AAA+_ATPase"/>
</dbReference>
<evidence type="ECO:0000256" key="4">
    <source>
        <dbReference type="ARBA" id="ARBA00022840"/>
    </source>
</evidence>
<protein>
    <submittedName>
        <fullName evidence="8">Sigma-54-dependent transcriptional regulator</fullName>
    </submittedName>
</protein>
<gene>
    <name evidence="8" type="ORF">GCM10008936_01190</name>
</gene>
<proteinExistence type="predicted"/>
<dbReference type="SUPFAM" id="SSF53062">
    <property type="entry name" value="PTS system fructose IIA component-like"/>
    <property type="match status" value="1"/>
</dbReference>
<dbReference type="InterPro" id="IPR004701">
    <property type="entry name" value="PTS_EIIA_man-typ"/>
</dbReference>
<accession>A0ABP3K9F6</accession>
<dbReference type="InterPro" id="IPR036634">
    <property type="entry name" value="PRD_sf"/>
</dbReference>
<keyword evidence="3" id="KW-0418">Kinase</keyword>
<evidence type="ECO:0000256" key="2">
    <source>
        <dbReference type="ARBA" id="ARBA00022741"/>
    </source>
</evidence>